<name>A0A6C0ADT5_9ZZZZ</name>
<dbReference type="EMBL" id="MN740593">
    <property type="protein sequence ID" value="QHS77866.1"/>
    <property type="molecule type" value="Genomic_DNA"/>
</dbReference>
<proteinExistence type="predicted"/>
<dbReference type="AlphaFoldDB" id="A0A6C0ADT5"/>
<sequence>MTEFNDDKCPECIYVSGFPFFFQGWNGKYKRTNIIKNNFPTYRLEPYKLYFLIDIIGVEIYKGEDKKWFFQRDCDLWPLFKSYDDNDSSILSIFWGEFQIEKTDKTMINNFQAEFGIAFFIGMLTQFIISKTGI</sequence>
<reference evidence="1" key="1">
    <citation type="journal article" date="2020" name="Nature">
        <title>Giant virus diversity and host interactions through global metagenomics.</title>
        <authorList>
            <person name="Schulz F."/>
            <person name="Roux S."/>
            <person name="Paez-Espino D."/>
            <person name="Jungbluth S."/>
            <person name="Walsh D.A."/>
            <person name="Denef V.J."/>
            <person name="McMahon K.D."/>
            <person name="Konstantinidis K.T."/>
            <person name="Eloe-Fadrosh E.A."/>
            <person name="Kyrpides N.C."/>
            <person name="Woyke T."/>
        </authorList>
    </citation>
    <scope>NUCLEOTIDE SEQUENCE</scope>
    <source>
        <strain evidence="1">GVMAG-S-1021933-23</strain>
    </source>
</reference>
<organism evidence="1">
    <name type="scientific">viral metagenome</name>
    <dbReference type="NCBI Taxonomy" id="1070528"/>
    <lineage>
        <taxon>unclassified sequences</taxon>
        <taxon>metagenomes</taxon>
        <taxon>organismal metagenomes</taxon>
    </lineage>
</organism>
<accession>A0A6C0ADT5</accession>
<evidence type="ECO:0000313" key="1">
    <source>
        <dbReference type="EMBL" id="QHS77866.1"/>
    </source>
</evidence>
<protein>
    <submittedName>
        <fullName evidence="1">Uncharacterized protein</fullName>
    </submittedName>
</protein>